<dbReference type="EMBL" id="BK015402">
    <property type="protein sequence ID" value="DAE05065.1"/>
    <property type="molecule type" value="Genomic_DNA"/>
</dbReference>
<sequence length="111" mass="12930">MPRLTPEEHEGYMHTIMDMYENPDDGAEMITRLRDDYSASMEVIDGVPQAEYDELNGRYNTLREQYINRFFGGNADLMEAKDKQSKDIKDDEEGKQLTYEEVAESYTGKDE</sequence>
<evidence type="ECO:0000256" key="1">
    <source>
        <dbReference type="SAM" id="MobiDB-lite"/>
    </source>
</evidence>
<proteinExistence type="predicted"/>
<name>A0A8S5PFB4_9CAUD</name>
<reference evidence="2" key="1">
    <citation type="journal article" date="2021" name="Proc. Natl. Acad. Sci. U.S.A.">
        <title>A Catalog of Tens of Thousands of Viruses from Human Metagenomes Reveals Hidden Associations with Chronic Diseases.</title>
        <authorList>
            <person name="Tisza M.J."/>
            <person name="Buck C.B."/>
        </authorList>
    </citation>
    <scope>NUCLEOTIDE SEQUENCE</scope>
    <source>
        <strain evidence="2">CtfAL26</strain>
    </source>
</reference>
<protein>
    <submittedName>
        <fullName evidence="2">Fusion of phage phi29 Gp7 division, FtsL, CELL CYCLE</fullName>
    </submittedName>
</protein>
<feature type="compositionally biased region" description="Basic and acidic residues" evidence="1">
    <location>
        <begin position="82"/>
        <end position="95"/>
    </location>
</feature>
<accession>A0A8S5PFB4</accession>
<feature type="region of interest" description="Disordered" evidence="1">
    <location>
        <begin position="82"/>
        <end position="111"/>
    </location>
</feature>
<evidence type="ECO:0000313" key="2">
    <source>
        <dbReference type="EMBL" id="DAE05065.1"/>
    </source>
</evidence>
<organism evidence="2">
    <name type="scientific">Podoviridae sp. ctfAL26</name>
    <dbReference type="NCBI Taxonomy" id="2825265"/>
    <lineage>
        <taxon>Viruses</taxon>
        <taxon>Duplodnaviria</taxon>
        <taxon>Heunggongvirae</taxon>
        <taxon>Uroviricota</taxon>
        <taxon>Caudoviricetes</taxon>
    </lineage>
</organism>